<evidence type="ECO:0000256" key="3">
    <source>
        <dbReference type="SAM" id="MobiDB-lite"/>
    </source>
</evidence>
<organism evidence="4 5">
    <name type="scientific">Eiseniibacteriota bacterium</name>
    <dbReference type="NCBI Taxonomy" id="2212470"/>
    <lineage>
        <taxon>Bacteria</taxon>
        <taxon>Candidatus Eiseniibacteriota</taxon>
    </lineage>
</organism>
<accession>A0A7Y2E9Q9</accession>
<comment type="function">
    <text evidence="2">Hydrolyzes RNA 2',3'-cyclic phosphodiester to an RNA 2'-phosphomonoester.</text>
</comment>
<evidence type="ECO:0000256" key="2">
    <source>
        <dbReference type="HAMAP-Rule" id="MF_01940"/>
    </source>
</evidence>
<dbReference type="InterPro" id="IPR009097">
    <property type="entry name" value="Cyclic_Pdiesterase"/>
</dbReference>
<sequence length="192" mass="21219">MERLFIGIFPAPEIQSKISDYVERLDESLKAVRWSQPANLHYTLRFLGSVPPSDQLKVTHALVRVAGMTAPFHFEIRELGAFPKWENAKVIWLGGGAGSNTLVALSRALDRALSGEGLGPRDKPFTPHLTLGRLRDPRGTKFSPETVETFPKAPVWGLPVTELCLVRSILGQGSPRYEILRRAPLAGEVPKT</sequence>
<proteinExistence type="inferred from homology"/>
<protein>
    <recommendedName>
        <fullName evidence="2">RNA 2',3'-cyclic phosphodiesterase</fullName>
        <shortName evidence="2">RNA 2',3'-CPDase</shortName>
        <ecNumber evidence="2">3.1.4.58</ecNumber>
    </recommendedName>
</protein>
<dbReference type="Pfam" id="PF13563">
    <property type="entry name" value="2_5_RNA_ligase2"/>
    <property type="match status" value="1"/>
</dbReference>
<dbReference type="GO" id="GO:0004113">
    <property type="term" value="F:2',3'-cyclic-nucleotide 3'-phosphodiesterase activity"/>
    <property type="evidence" value="ECO:0007669"/>
    <property type="project" value="InterPro"/>
</dbReference>
<dbReference type="GO" id="GO:0008664">
    <property type="term" value="F:RNA 2',3'-cyclic 3'-phosphodiesterase activity"/>
    <property type="evidence" value="ECO:0007669"/>
    <property type="project" value="UniProtKB-EC"/>
</dbReference>
<dbReference type="SUPFAM" id="SSF55144">
    <property type="entry name" value="LigT-like"/>
    <property type="match status" value="1"/>
</dbReference>
<feature type="active site" description="Proton donor" evidence="2">
    <location>
        <position position="41"/>
    </location>
</feature>
<dbReference type="EMBL" id="JABDJR010000556">
    <property type="protein sequence ID" value="NNF07833.1"/>
    <property type="molecule type" value="Genomic_DNA"/>
</dbReference>
<dbReference type="PANTHER" id="PTHR35561">
    <property type="entry name" value="RNA 2',3'-CYCLIC PHOSPHODIESTERASE"/>
    <property type="match status" value="1"/>
</dbReference>
<evidence type="ECO:0000313" key="5">
    <source>
        <dbReference type="Proteomes" id="UP000547674"/>
    </source>
</evidence>
<dbReference type="Proteomes" id="UP000547674">
    <property type="component" value="Unassembled WGS sequence"/>
</dbReference>
<dbReference type="AlphaFoldDB" id="A0A7Y2E9Q9"/>
<name>A0A7Y2E9Q9_UNCEI</name>
<feature type="region of interest" description="Disordered" evidence="3">
    <location>
        <begin position="124"/>
        <end position="145"/>
    </location>
</feature>
<dbReference type="InterPro" id="IPR004175">
    <property type="entry name" value="RNA_CPDase"/>
</dbReference>
<gene>
    <name evidence="4" type="primary">thpR</name>
    <name evidence="4" type="ORF">HKN21_13805</name>
</gene>
<evidence type="ECO:0000313" key="4">
    <source>
        <dbReference type="EMBL" id="NNF07833.1"/>
    </source>
</evidence>
<dbReference type="HAMAP" id="MF_01940">
    <property type="entry name" value="RNA_CPDase"/>
    <property type="match status" value="1"/>
</dbReference>
<dbReference type="EC" id="3.1.4.58" evidence="2"/>
<comment type="caution">
    <text evidence="4">The sequence shown here is derived from an EMBL/GenBank/DDBJ whole genome shotgun (WGS) entry which is preliminary data.</text>
</comment>
<dbReference type="PANTHER" id="PTHR35561:SF1">
    <property type="entry name" value="RNA 2',3'-CYCLIC PHOSPHODIESTERASE"/>
    <property type="match status" value="1"/>
</dbReference>
<feature type="short sequence motif" description="HXTX 2" evidence="2">
    <location>
        <begin position="128"/>
        <end position="131"/>
    </location>
</feature>
<comment type="catalytic activity">
    <reaction evidence="2">
        <text>a 3'-end 2',3'-cyclophospho-ribonucleotide-RNA + H2O = a 3'-end 2'-phospho-ribonucleotide-RNA + H(+)</text>
        <dbReference type="Rhea" id="RHEA:11828"/>
        <dbReference type="Rhea" id="RHEA-COMP:10464"/>
        <dbReference type="Rhea" id="RHEA-COMP:17353"/>
        <dbReference type="ChEBI" id="CHEBI:15377"/>
        <dbReference type="ChEBI" id="CHEBI:15378"/>
        <dbReference type="ChEBI" id="CHEBI:83064"/>
        <dbReference type="ChEBI" id="CHEBI:173113"/>
        <dbReference type="EC" id="3.1.4.58"/>
    </reaction>
</comment>
<keyword evidence="1 2" id="KW-0378">Hydrolase</keyword>
<feature type="short sequence motif" description="HXTX 1" evidence="2">
    <location>
        <begin position="41"/>
        <end position="44"/>
    </location>
</feature>
<evidence type="ECO:0000256" key="1">
    <source>
        <dbReference type="ARBA" id="ARBA00022801"/>
    </source>
</evidence>
<dbReference type="Gene3D" id="3.90.1140.10">
    <property type="entry name" value="Cyclic phosphodiesterase"/>
    <property type="match status" value="1"/>
</dbReference>
<reference evidence="4 5" key="1">
    <citation type="submission" date="2020-03" db="EMBL/GenBank/DDBJ databases">
        <title>Metabolic flexibility allows generalist bacteria to become dominant in a frequently disturbed ecosystem.</title>
        <authorList>
            <person name="Chen Y.-J."/>
            <person name="Leung P.M."/>
            <person name="Bay S.K."/>
            <person name="Hugenholtz P."/>
            <person name="Kessler A.J."/>
            <person name="Shelley G."/>
            <person name="Waite D.W."/>
            <person name="Cook P.L."/>
            <person name="Greening C."/>
        </authorList>
    </citation>
    <scope>NUCLEOTIDE SEQUENCE [LARGE SCALE GENOMIC DNA]</scope>
    <source>
        <strain evidence="4">SS_bin_28</strain>
    </source>
</reference>
<feature type="active site" description="Proton acceptor" evidence="2">
    <location>
        <position position="128"/>
    </location>
</feature>
<comment type="similarity">
    <text evidence="2">Belongs to the 2H phosphoesterase superfamily. ThpR family.</text>
</comment>
<dbReference type="NCBIfam" id="TIGR02258">
    <property type="entry name" value="2_5_ligase"/>
    <property type="match status" value="1"/>
</dbReference>